<sequence>MDKKRTTELSTRMNSSSNPLQDGVSFFFLILIYVPFNVFFMVVAAVLFSLINKLFHLHFPTWIVAVAAALLVFVFMFSFLEESLNRSNSGDSTLFYAITLVINLVVVIIMLTATGINKLIFSDAASTDFVFEKPQIITAIIYSITVAFFAAIPLISDGADYVNDIQNDRKLAAIREAITTDDSKAFTKINDETTELWKVVLPDEKNSLLDYLVAGDKIALVHILVKDHKELFGYTFEWHIKSPAMVQLLINDGMGINQIVEKLTKHDEAELVKTIVEKYHPTFNSSVSFITQNIMHHNNEKLLDYLIKNGLTKDLKQTSETLYWLVQKNDIESVGFLIDKGFSIDPSDNRLVYWAIYNRNLPFLKFLFSYPFDVNASSDEYTNLENAIIGNNEAIFDFLLTKNPDIKTLHPTKLNGITNALLIAERYKQTKMLEKLNRYATRN</sequence>
<feature type="transmembrane region" description="Helical" evidence="1">
    <location>
        <begin position="62"/>
        <end position="80"/>
    </location>
</feature>
<keyword evidence="3" id="KW-1185">Reference proteome</keyword>
<name>A0A6P1VQ51_9BACT</name>
<evidence type="ECO:0000256" key="1">
    <source>
        <dbReference type="SAM" id="Phobius"/>
    </source>
</evidence>
<reference evidence="2 3" key="1">
    <citation type="submission" date="2019-11" db="EMBL/GenBank/DDBJ databases">
        <title>Spirosoma endbachense sp. nov., isolated from a natural salt meadow.</title>
        <authorList>
            <person name="Rojas J."/>
            <person name="Ambika Manirajan B."/>
            <person name="Ratering S."/>
            <person name="Suarez C."/>
            <person name="Geissler-Plaum R."/>
            <person name="Schnell S."/>
        </authorList>
    </citation>
    <scope>NUCLEOTIDE SEQUENCE [LARGE SCALE GENOMIC DNA]</scope>
    <source>
        <strain evidence="2 3">I-24</strain>
    </source>
</reference>
<accession>A0A6P1VQ51</accession>
<keyword evidence="1" id="KW-0472">Membrane</keyword>
<keyword evidence="1" id="KW-0812">Transmembrane</keyword>
<dbReference type="SUPFAM" id="SSF48403">
    <property type="entry name" value="Ankyrin repeat"/>
    <property type="match status" value="1"/>
</dbReference>
<feature type="transmembrane region" description="Helical" evidence="1">
    <location>
        <begin position="95"/>
        <end position="116"/>
    </location>
</feature>
<dbReference type="AlphaFoldDB" id="A0A6P1VQ51"/>
<feature type="transmembrane region" description="Helical" evidence="1">
    <location>
        <begin position="26"/>
        <end position="50"/>
    </location>
</feature>
<evidence type="ECO:0000313" key="2">
    <source>
        <dbReference type="EMBL" id="QHV95391.1"/>
    </source>
</evidence>
<keyword evidence="1" id="KW-1133">Transmembrane helix</keyword>
<dbReference type="RefSeq" id="WP_162385802.1">
    <property type="nucleotide sequence ID" value="NZ_CP045997.1"/>
</dbReference>
<dbReference type="InterPro" id="IPR036770">
    <property type="entry name" value="Ankyrin_rpt-contain_sf"/>
</dbReference>
<feature type="transmembrane region" description="Helical" evidence="1">
    <location>
        <begin position="136"/>
        <end position="155"/>
    </location>
</feature>
<dbReference type="KEGG" id="senf:GJR95_10385"/>
<organism evidence="2 3">
    <name type="scientific">Spirosoma endbachense</name>
    <dbReference type="NCBI Taxonomy" id="2666025"/>
    <lineage>
        <taxon>Bacteria</taxon>
        <taxon>Pseudomonadati</taxon>
        <taxon>Bacteroidota</taxon>
        <taxon>Cytophagia</taxon>
        <taxon>Cytophagales</taxon>
        <taxon>Cytophagaceae</taxon>
        <taxon>Spirosoma</taxon>
    </lineage>
</organism>
<proteinExistence type="predicted"/>
<evidence type="ECO:0000313" key="3">
    <source>
        <dbReference type="Proteomes" id="UP000464577"/>
    </source>
</evidence>
<evidence type="ECO:0008006" key="4">
    <source>
        <dbReference type="Google" id="ProtNLM"/>
    </source>
</evidence>
<protein>
    <recommendedName>
        <fullName evidence="4">Ankyrin repeat domain-containing protein</fullName>
    </recommendedName>
</protein>
<dbReference type="Gene3D" id="1.25.40.20">
    <property type="entry name" value="Ankyrin repeat-containing domain"/>
    <property type="match status" value="1"/>
</dbReference>
<dbReference type="EMBL" id="CP045997">
    <property type="protein sequence ID" value="QHV95391.1"/>
    <property type="molecule type" value="Genomic_DNA"/>
</dbReference>
<dbReference type="Proteomes" id="UP000464577">
    <property type="component" value="Chromosome"/>
</dbReference>
<gene>
    <name evidence="2" type="ORF">GJR95_10385</name>
</gene>